<protein>
    <submittedName>
        <fullName evidence="2">Uncharacterized protein</fullName>
    </submittedName>
</protein>
<keyword evidence="1" id="KW-1133">Transmembrane helix</keyword>
<feature type="transmembrane region" description="Helical" evidence="1">
    <location>
        <begin position="6"/>
        <end position="32"/>
    </location>
</feature>
<dbReference type="AlphaFoldDB" id="T1CRH6"/>
<evidence type="ECO:0000313" key="2">
    <source>
        <dbReference type="EMBL" id="GAD05688.1"/>
    </source>
</evidence>
<reference evidence="2 3" key="2">
    <citation type="journal article" date="2013" name="Genome Announc.">
        <title>Draft Genome Sequences of Porphyromonas crevioricanis JCM 15906T and Porphyromonas cansulci JCM 13913T Isolated from a Canine Oral Cavity.</title>
        <authorList>
            <person name="Sakamoto M."/>
            <person name="Tanaka N."/>
            <person name="Shiwa Y."/>
            <person name="Yoshikawa H."/>
            <person name="Ohkuma M."/>
        </authorList>
    </citation>
    <scope>NUCLEOTIDE SEQUENCE [LARGE SCALE GENOMIC DNA]</scope>
    <source>
        <strain evidence="2 3">JCM 15906</strain>
    </source>
</reference>
<dbReference type="Proteomes" id="UP000018031">
    <property type="component" value="Unassembled WGS sequence"/>
</dbReference>
<accession>T1CRH6</accession>
<evidence type="ECO:0000313" key="3">
    <source>
        <dbReference type="Proteomes" id="UP000018031"/>
    </source>
</evidence>
<dbReference type="EMBL" id="BAOU01000037">
    <property type="protein sequence ID" value="GAD05688.1"/>
    <property type="molecule type" value="Genomic_DNA"/>
</dbReference>
<name>T1CRH6_9PORP</name>
<keyword evidence="1" id="KW-0472">Membrane</keyword>
<evidence type="ECO:0000256" key="1">
    <source>
        <dbReference type="SAM" id="Phobius"/>
    </source>
</evidence>
<comment type="caution">
    <text evidence="2">The sequence shown here is derived from an EMBL/GenBank/DDBJ whole genome shotgun (WGS) entry which is preliminary data.</text>
</comment>
<keyword evidence="1" id="KW-0812">Transmembrane</keyword>
<proteinExistence type="predicted"/>
<reference evidence="3" key="1">
    <citation type="journal article" date="2013" name="Genome">
        <title>Draft Genome Sequences of Porphyromonas crevioricanis JCM 15906T and Porphyromonas cansulci JCM 13913T Isolated from a Canine Oral Cavity.</title>
        <authorList>
            <person name="Sakamoto M."/>
            <person name="Tanaka N."/>
            <person name="Shiwa Y."/>
            <person name="Yoshikawa H."/>
            <person name="Ohkuma M."/>
        </authorList>
    </citation>
    <scope>NUCLEOTIDE SEQUENCE [LARGE SCALE GENOMIC DNA]</scope>
    <source>
        <strain evidence="3">JCM 15906</strain>
    </source>
</reference>
<gene>
    <name evidence="2" type="ORF">PORCRE_1394</name>
</gene>
<sequence length="75" mass="8498">MARGKSFLFIFYAFLFVTLLFALSLFSSYLFVSGKNRKFALHIFICRHIVFVTLEWVSGCVVFERCLGGGCGFPA</sequence>
<organism evidence="2 3">
    <name type="scientific">Porphyromonas crevioricanis JCM 15906</name>
    <dbReference type="NCBI Taxonomy" id="1305617"/>
    <lineage>
        <taxon>Bacteria</taxon>
        <taxon>Pseudomonadati</taxon>
        <taxon>Bacteroidota</taxon>
        <taxon>Bacteroidia</taxon>
        <taxon>Bacteroidales</taxon>
        <taxon>Porphyromonadaceae</taxon>
        <taxon>Porphyromonas</taxon>
    </lineage>
</organism>